<dbReference type="AlphaFoldDB" id="A0A1M6M8K6"/>
<dbReference type="EMBL" id="FRAC01000007">
    <property type="protein sequence ID" value="SHJ79798.1"/>
    <property type="molecule type" value="Genomic_DNA"/>
</dbReference>
<dbReference type="Proteomes" id="UP000184386">
    <property type="component" value="Unassembled WGS sequence"/>
</dbReference>
<protein>
    <recommendedName>
        <fullName evidence="4">ABC-2 family transporter protein</fullName>
    </recommendedName>
</protein>
<feature type="transmembrane region" description="Helical" evidence="1">
    <location>
        <begin position="136"/>
        <end position="158"/>
    </location>
</feature>
<dbReference type="RefSeq" id="WP_073273339.1">
    <property type="nucleotide sequence ID" value="NZ_FRAC01000007.1"/>
</dbReference>
<evidence type="ECO:0008006" key="4">
    <source>
        <dbReference type="Google" id="ProtNLM"/>
    </source>
</evidence>
<feature type="transmembrane region" description="Helical" evidence="1">
    <location>
        <begin position="12"/>
        <end position="32"/>
    </location>
</feature>
<keyword evidence="1" id="KW-0472">Membrane</keyword>
<accession>A0A1M6M8K6</accession>
<keyword evidence="1" id="KW-1133">Transmembrane helix</keyword>
<feature type="transmembrane region" description="Helical" evidence="1">
    <location>
        <begin position="104"/>
        <end position="124"/>
    </location>
</feature>
<dbReference type="OrthoDB" id="1708260at2"/>
<evidence type="ECO:0000313" key="3">
    <source>
        <dbReference type="Proteomes" id="UP000184386"/>
    </source>
</evidence>
<feature type="transmembrane region" description="Helical" evidence="1">
    <location>
        <begin position="52"/>
        <end position="76"/>
    </location>
</feature>
<keyword evidence="3" id="KW-1185">Reference proteome</keyword>
<feature type="transmembrane region" description="Helical" evidence="1">
    <location>
        <begin position="211"/>
        <end position="235"/>
    </location>
</feature>
<evidence type="ECO:0000256" key="1">
    <source>
        <dbReference type="SAM" id="Phobius"/>
    </source>
</evidence>
<sequence>MDIKILKYELKRIIFSKMFVITFIIALFFSVIDLYTEIIQGVSGTAPFSQWSYCKFLCDINTIMLLILMLSCTGLFSRNEQRVREITSCTSLPQKKYLAAKSSALFISYFIIAICCILMSLVFYKTTFNFTTFKSFLLPLLIILLPTFVFVFGTSMFLGSKSQTLLYAWIPIVLILSLISFNSSPFLDIFAKGYVTYMPSALPVDSLGEPVFSLSLNFIMSRLLFTLVGMVLYVASFKKLSGKTLRS</sequence>
<keyword evidence="1" id="KW-0812">Transmembrane</keyword>
<evidence type="ECO:0000313" key="2">
    <source>
        <dbReference type="EMBL" id="SHJ79798.1"/>
    </source>
</evidence>
<organism evidence="2 3">
    <name type="scientific">Anaerocolumna jejuensis DSM 15929</name>
    <dbReference type="NCBI Taxonomy" id="1121322"/>
    <lineage>
        <taxon>Bacteria</taxon>
        <taxon>Bacillati</taxon>
        <taxon>Bacillota</taxon>
        <taxon>Clostridia</taxon>
        <taxon>Lachnospirales</taxon>
        <taxon>Lachnospiraceae</taxon>
        <taxon>Anaerocolumna</taxon>
    </lineage>
</organism>
<feature type="transmembrane region" description="Helical" evidence="1">
    <location>
        <begin position="165"/>
        <end position="191"/>
    </location>
</feature>
<name>A0A1M6M8K6_9FIRM</name>
<dbReference type="STRING" id="1121322.SAMN02745136_00897"/>
<reference evidence="2 3" key="1">
    <citation type="submission" date="2016-11" db="EMBL/GenBank/DDBJ databases">
        <authorList>
            <person name="Jaros S."/>
            <person name="Januszkiewicz K."/>
            <person name="Wedrychowicz H."/>
        </authorList>
    </citation>
    <scope>NUCLEOTIDE SEQUENCE [LARGE SCALE GENOMIC DNA]</scope>
    <source>
        <strain evidence="2 3">DSM 15929</strain>
    </source>
</reference>
<gene>
    <name evidence="2" type="ORF">SAMN02745136_00897</name>
</gene>
<proteinExistence type="predicted"/>